<organism evidence="2 3">
    <name type="scientific">Nosema bombycis (strain CQ1 / CVCC 102059)</name>
    <name type="common">Microsporidian parasite</name>
    <name type="synonym">Pebrine of silkworm</name>
    <dbReference type="NCBI Taxonomy" id="578461"/>
    <lineage>
        <taxon>Eukaryota</taxon>
        <taxon>Fungi</taxon>
        <taxon>Fungi incertae sedis</taxon>
        <taxon>Microsporidia</taxon>
        <taxon>Nosematidae</taxon>
        <taxon>Nosema</taxon>
    </lineage>
</organism>
<dbReference type="VEuPathDB" id="MicrosporidiaDB:NBO_604g0001"/>
<proteinExistence type="predicted"/>
<gene>
    <name evidence="2" type="ORF">NBO_604g0001</name>
</gene>
<dbReference type="EMBL" id="KB909511">
    <property type="protein sequence ID" value="EOB11984.1"/>
    <property type="molecule type" value="Genomic_DNA"/>
</dbReference>
<keyword evidence="1" id="KW-0472">Membrane</keyword>
<name>R0M1T6_NOSB1</name>
<evidence type="ECO:0000313" key="2">
    <source>
        <dbReference type="EMBL" id="EOB11984.1"/>
    </source>
</evidence>
<sequence length="317" mass="37584">METKRNTDDIFYKLTNLIQVLTDDLVFTKHDKIFIQKYVVALSRFRNDLFKVIKLIFADFGEKFYLVVFRFSEKNNVHLQIPNTDPFYPLLKHSYNLLDELHQIKEHYKVYGNTEELRKLVKPTFILITDQRKLFLEEIISLMCKNYSLRIKNKNARVVISSKVKTKIDGFFKKAIEKQHHKFFELIETFARTTDSYVTMCKYLKTLKNPVDKMCKISTDEIEENTLKEGLLDHFVPGCPDVHKNVPEKTNERQRYLSEPREPNAVLNGHERSLLTIQEPNHLSSNMETQGLSYGLWLCILSFLIFFVIMIKRCLWK</sequence>
<evidence type="ECO:0000256" key="1">
    <source>
        <dbReference type="SAM" id="Phobius"/>
    </source>
</evidence>
<keyword evidence="1" id="KW-1133">Transmembrane helix</keyword>
<dbReference type="Proteomes" id="UP000016927">
    <property type="component" value="Unassembled WGS sequence"/>
</dbReference>
<protein>
    <submittedName>
        <fullName evidence="2">Uncharacterized protein</fullName>
    </submittedName>
</protein>
<reference evidence="2 3" key="1">
    <citation type="journal article" date="2013" name="BMC Genomics">
        <title>Comparative genomics of parasitic silkworm microsporidia reveal an association between genome expansion and host adaptation.</title>
        <authorList>
            <person name="Pan G."/>
            <person name="Xu J."/>
            <person name="Li T."/>
            <person name="Xia Q."/>
            <person name="Liu S.L."/>
            <person name="Zhang G."/>
            <person name="Li S."/>
            <person name="Li C."/>
            <person name="Liu H."/>
            <person name="Yang L."/>
            <person name="Liu T."/>
            <person name="Zhang X."/>
            <person name="Wu Z."/>
            <person name="Fan W."/>
            <person name="Dang X."/>
            <person name="Xiang H."/>
            <person name="Tao M."/>
            <person name="Li Y."/>
            <person name="Hu J."/>
            <person name="Li Z."/>
            <person name="Lin L."/>
            <person name="Luo J."/>
            <person name="Geng L."/>
            <person name="Wang L."/>
            <person name="Long M."/>
            <person name="Wan Y."/>
            <person name="He N."/>
            <person name="Zhang Z."/>
            <person name="Lu C."/>
            <person name="Keeling P.J."/>
            <person name="Wang J."/>
            <person name="Xiang Z."/>
            <person name="Zhou Z."/>
        </authorList>
    </citation>
    <scope>NUCLEOTIDE SEQUENCE [LARGE SCALE GENOMIC DNA]</scope>
    <source>
        <strain evidence="3">CQ1 / CVCC 102059</strain>
    </source>
</reference>
<dbReference type="HOGENOM" id="CLU_880274_0_0_1"/>
<evidence type="ECO:0000313" key="3">
    <source>
        <dbReference type="Proteomes" id="UP000016927"/>
    </source>
</evidence>
<dbReference type="AlphaFoldDB" id="R0M1T6"/>
<accession>R0M1T6</accession>
<keyword evidence="3" id="KW-1185">Reference proteome</keyword>
<feature type="transmembrane region" description="Helical" evidence="1">
    <location>
        <begin position="291"/>
        <end position="311"/>
    </location>
</feature>
<keyword evidence="1" id="KW-0812">Transmembrane</keyword>